<dbReference type="InterPro" id="IPR041370">
    <property type="entry name" value="Mlase_EEF1AKMT1/ZCCHC4"/>
</dbReference>
<keyword evidence="4" id="KW-0963">Cytoplasm</keyword>
<evidence type="ECO:0000313" key="16">
    <source>
        <dbReference type="Proteomes" id="UP000024635"/>
    </source>
</evidence>
<dbReference type="InterPro" id="IPR034804">
    <property type="entry name" value="SQR/QFR_C/D"/>
</dbReference>
<evidence type="ECO:0000256" key="14">
    <source>
        <dbReference type="PIRSR" id="PIRSR607992-2"/>
    </source>
</evidence>
<evidence type="ECO:0000313" key="15">
    <source>
        <dbReference type="EMBL" id="EYB96591.1"/>
    </source>
</evidence>
<evidence type="ECO:0000256" key="7">
    <source>
        <dbReference type="ARBA" id="ARBA00022692"/>
    </source>
</evidence>
<evidence type="ECO:0000256" key="10">
    <source>
        <dbReference type="ARBA" id="ARBA00022989"/>
    </source>
</evidence>
<comment type="subcellular location">
    <subcellularLocation>
        <location evidence="2">Cytoplasm</location>
    </subcellularLocation>
    <subcellularLocation>
        <location evidence="1">Mitochondrion inner membrane</location>
        <topology evidence="1">Multi-pass membrane protein</topology>
    </subcellularLocation>
</comment>
<evidence type="ECO:0000256" key="11">
    <source>
        <dbReference type="ARBA" id="ARBA00023128"/>
    </source>
</evidence>
<evidence type="ECO:0008006" key="17">
    <source>
        <dbReference type="Google" id="ProtNLM"/>
    </source>
</evidence>
<keyword evidence="16" id="KW-1185">Reference proteome</keyword>
<dbReference type="GO" id="GO:0005730">
    <property type="term" value="C:nucleolus"/>
    <property type="evidence" value="ECO:0007669"/>
    <property type="project" value="TreeGrafter"/>
</dbReference>
<feature type="binding site" evidence="13">
    <location>
        <position position="107"/>
    </location>
    <ligand>
        <name>a ubiquinone</name>
        <dbReference type="ChEBI" id="CHEBI:16389"/>
        <note>ligand shared with IP/SDHB</note>
    </ligand>
</feature>
<keyword evidence="12" id="KW-0472">Membrane</keyword>
<dbReference type="InterPro" id="IPR039846">
    <property type="entry name" value="ZCCHC4"/>
</dbReference>
<keyword evidence="8" id="KW-0999">Mitochondrion inner membrane</keyword>
<accession>A0A016T1U8</accession>
<keyword evidence="10" id="KW-1133">Transmembrane helix</keyword>
<keyword evidence="7" id="KW-0812">Transmembrane</keyword>
<evidence type="ECO:0000256" key="2">
    <source>
        <dbReference type="ARBA" id="ARBA00004496"/>
    </source>
</evidence>
<keyword evidence="11" id="KW-0496">Mitochondrion</keyword>
<evidence type="ECO:0000256" key="9">
    <source>
        <dbReference type="ARBA" id="ARBA00022946"/>
    </source>
</evidence>
<evidence type="ECO:0000256" key="3">
    <source>
        <dbReference type="ARBA" id="ARBA00007294"/>
    </source>
</evidence>
<evidence type="ECO:0000256" key="1">
    <source>
        <dbReference type="ARBA" id="ARBA00004448"/>
    </source>
</evidence>
<evidence type="ECO:0000256" key="6">
    <source>
        <dbReference type="ARBA" id="ARBA00022679"/>
    </source>
</evidence>
<dbReference type="SUPFAM" id="SSF81343">
    <property type="entry name" value="Fumarate reductase respiratory complex transmembrane subunits"/>
    <property type="match status" value="1"/>
</dbReference>
<dbReference type="Gene3D" id="1.20.1300.10">
    <property type="entry name" value="Fumarate reductase/succinate dehydrogenase, transmembrane subunit"/>
    <property type="match status" value="1"/>
</dbReference>
<keyword evidence="14" id="KW-0408">Iron</keyword>
<keyword evidence="9" id="KW-0809">Transit peptide</keyword>
<keyword evidence="14" id="KW-0479">Metal-binding</keyword>
<evidence type="ECO:0000256" key="12">
    <source>
        <dbReference type="ARBA" id="ARBA00023136"/>
    </source>
</evidence>
<dbReference type="GO" id="GO:0046872">
    <property type="term" value="F:metal ion binding"/>
    <property type="evidence" value="ECO:0007669"/>
    <property type="project" value="UniProtKB-KW"/>
</dbReference>
<evidence type="ECO:0000256" key="13">
    <source>
        <dbReference type="PIRSR" id="PIRSR607992-1"/>
    </source>
</evidence>
<dbReference type="CDD" id="cd03496">
    <property type="entry name" value="SQR_TypeC_CybS"/>
    <property type="match status" value="1"/>
</dbReference>
<dbReference type="Pfam" id="PF05328">
    <property type="entry name" value="CybS"/>
    <property type="match status" value="1"/>
</dbReference>
<keyword evidence="5" id="KW-0489">Methyltransferase</keyword>
<dbReference type="STRING" id="53326.A0A016T1U8"/>
<dbReference type="Pfam" id="PF10237">
    <property type="entry name" value="N6-adenineMlase"/>
    <property type="match status" value="1"/>
</dbReference>
<evidence type="ECO:0000256" key="8">
    <source>
        <dbReference type="ARBA" id="ARBA00022792"/>
    </source>
</evidence>
<dbReference type="GO" id="GO:0005743">
    <property type="term" value="C:mitochondrial inner membrane"/>
    <property type="evidence" value="ECO:0007669"/>
    <property type="project" value="UniProtKB-SubCell"/>
</dbReference>
<evidence type="ECO:0000256" key="5">
    <source>
        <dbReference type="ARBA" id="ARBA00022603"/>
    </source>
</evidence>
<sequence length="575" mass="64932">MIEGDLMSVPLRSVVRVHRALLAARQMPRLCTPVTTSAIRAASTLDDGANKTHDHSLHFKLERYFAAAMVPLIPAAYFVHGPVMDAVLTVALTLHIHWGVQGVIQDYARPFVIGETLAKAARAGVYLITAALLAVMSKKKSKTQKKKFFSNPKNKNKVFKKKEKPAIVAKMDSLLRKRGAFQVLVPSGCDTIPHCSHGPCLLFGEREHGEIKSRFFACAVYRSDPTACAYKAEMDESNSIVKVDGEPHQSSSSKTNGTIESKKKPIGYGCIPKKLKEIPKTSTLVFCHECVDVFETKHKCPSEIVTRTQLRFPTKLLHPLEAQNGEAQFFFSEEALGVLSDAVDRSQADGVLCLGAPRLFETLRQQKNGRHLFLLDYDKRYAHFYPSRQFGQYSMLVDHFYDNKTATRLSAFFAECASVLLVCDPPFGVFIEPLMRSIESLKQRHKDARFVIALLRKFSRTYILVNKRKIMVQPELKGTEPATFYGCIAIPMFVGKHILRKDKNYWMSDYRVTYDNHKVFAKPSKTTVRLFTDLKPDVFDLSAVDGYKFCEFCERYVSKDNKHCFMCSTCTSKVS</sequence>
<dbReference type="Proteomes" id="UP000024635">
    <property type="component" value="Unassembled WGS sequence"/>
</dbReference>
<dbReference type="AlphaFoldDB" id="A0A016T1U8"/>
<organism evidence="15 16">
    <name type="scientific">Ancylostoma ceylanicum</name>
    <dbReference type="NCBI Taxonomy" id="53326"/>
    <lineage>
        <taxon>Eukaryota</taxon>
        <taxon>Metazoa</taxon>
        <taxon>Ecdysozoa</taxon>
        <taxon>Nematoda</taxon>
        <taxon>Chromadorea</taxon>
        <taxon>Rhabditida</taxon>
        <taxon>Rhabditina</taxon>
        <taxon>Rhabditomorpha</taxon>
        <taxon>Strongyloidea</taxon>
        <taxon>Ancylostomatidae</taxon>
        <taxon>Ancylostomatinae</taxon>
        <taxon>Ancylostoma</taxon>
    </lineage>
</organism>
<dbReference type="OrthoDB" id="431817at2759"/>
<evidence type="ECO:0000256" key="4">
    <source>
        <dbReference type="ARBA" id="ARBA00022490"/>
    </source>
</evidence>
<comment type="similarity">
    <text evidence="3">Belongs to the CybS family.</text>
</comment>
<dbReference type="GO" id="GO:0008988">
    <property type="term" value="F:rRNA (adenine-N6-)-methyltransferase activity"/>
    <property type="evidence" value="ECO:0007669"/>
    <property type="project" value="InterPro"/>
</dbReference>
<name>A0A016T1U8_9BILA</name>
<feature type="binding site" description="axial binding residue" evidence="14">
    <location>
        <position position="95"/>
    </location>
    <ligand>
        <name>heme b</name>
        <dbReference type="ChEBI" id="CHEBI:60344"/>
        <note>ligand shared with SDHC</note>
    </ligand>
    <ligandPart>
        <name>Fe</name>
        <dbReference type="ChEBI" id="CHEBI:18248"/>
    </ligandPart>
</feature>
<reference evidence="16" key="1">
    <citation type="journal article" date="2015" name="Nat. Genet.">
        <title>The genome and transcriptome of the zoonotic hookworm Ancylostoma ceylanicum identify infection-specific gene families.</title>
        <authorList>
            <person name="Schwarz E.M."/>
            <person name="Hu Y."/>
            <person name="Antoshechkin I."/>
            <person name="Miller M.M."/>
            <person name="Sternberg P.W."/>
            <person name="Aroian R.V."/>
        </authorList>
    </citation>
    <scope>NUCLEOTIDE SEQUENCE</scope>
    <source>
        <strain evidence="16">HY135</strain>
    </source>
</reference>
<gene>
    <name evidence="15" type="primary">Acey_s0149.g2722</name>
    <name evidence="15" type="synonym">Acey-F33A8.4</name>
    <name evidence="15" type="ORF">Y032_0149g2722</name>
</gene>
<dbReference type="PANTHER" id="PTHR13493">
    <property type="entry name" value="ZINC FINGER CCHC DOMAIN-CONTAINING"/>
    <property type="match status" value="1"/>
</dbReference>
<proteinExistence type="inferred from homology"/>
<keyword evidence="6" id="KW-0808">Transferase</keyword>
<dbReference type="EMBL" id="JARK01001485">
    <property type="protein sequence ID" value="EYB96591.1"/>
    <property type="molecule type" value="Genomic_DNA"/>
</dbReference>
<comment type="caution">
    <text evidence="15">The sequence shown here is derived from an EMBL/GenBank/DDBJ whole genome shotgun (WGS) entry which is preliminary data.</text>
</comment>
<dbReference type="PANTHER" id="PTHR13493:SF3">
    <property type="entry name" value="RRNA N6-ADENOSINE-METHYLTRANSFERASE ZCCHC4"/>
    <property type="match status" value="1"/>
</dbReference>
<dbReference type="InterPro" id="IPR007992">
    <property type="entry name" value="CybS"/>
</dbReference>
<protein>
    <recommendedName>
        <fullName evidence="17">Succinate dehydrogenase [ubiquinone] cytochrome b small subunit</fullName>
    </recommendedName>
</protein>